<feature type="transmembrane region" description="Helical" evidence="1">
    <location>
        <begin position="35"/>
        <end position="56"/>
    </location>
</feature>
<evidence type="ECO:0000313" key="2">
    <source>
        <dbReference type="EMBL" id="SFN62416.1"/>
    </source>
</evidence>
<evidence type="ECO:0000313" key="3">
    <source>
        <dbReference type="Proteomes" id="UP000242869"/>
    </source>
</evidence>
<keyword evidence="3" id="KW-1185">Reference proteome</keyword>
<evidence type="ECO:0008006" key="4">
    <source>
        <dbReference type="Google" id="ProtNLM"/>
    </source>
</evidence>
<protein>
    <recommendedName>
        <fullName evidence="4">ATP synthase protein I</fullName>
    </recommendedName>
</protein>
<keyword evidence="1" id="KW-0472">Membrane</keyword>
<keyword evidence="1" id="KW-1133">Transmembrane helix</keyword>
<organism evidence="2 3">
    <name type="scientific">Formivibrio citricus</name>
    <dbReference type="NCBI Taxonomy" id="83765"/>
    <lineage>
        <taxon>Bacteria</taxon>
        <taxon>Pseudomonadati</taxon>
        <taxon>Pseudomonadota</taxon>
        <taxon>Betaproteobacteria</taxon>
        <taxon>Neisseriales</taxon>
        <taxon>Chitinibacteraceae</taxon>
        <taxon>Formivibrio</taxon>
    </lineage>
</organism>
<dbReference type="Proteomes" id="UP000242869">
    <property type="component" value="Unassembled WGS sequence"/>
</dbReference>
<reference evidence="3" key="1">
    <citation type="submission" date="2016-10" db="EMBL/GenBank/DDBJ databases">
        <authorList>
            <person name="Varghese N."/>
            <person name="Submissions S."/>
        </authorList>
    </citation>
    <scope>NUCLEOTIDE SEQUENCE [LARGE SCALE GENOMIC DNA]</scope>
    <source>
        <strain evidence="3">DSM 6150</strain>
    </source>
</reference>
<feature type="transmembrane region" description="Helical" evidence="1">
    <location>
        <begin position="68"/>
        <end position="94"/>
    </location>
</feature>
<accession>A0A1I5AIS3</accession>
<sequence length="122" mass="13202">MNVAARTPIRAVVRIQCWIALIFFLLLMPKGWASALSGLLGAGIAIAGGLLYFVALRKINEGDFSSTAILYLLFVAELAKLAGIAAALVVVLFFFRQAEWFLVVGGCLAAYSAYWFGLLIKN</sequence>
<name>A0A1I5AIS3_9NEIS</name>
<evidence type="ECO:0000256" key="1">
    <source>
        <dbReference type="SAM" id="Phobius"/>
    </source>
</evidence>
<dbReference type="EMBL" id="FOVE01000013">
    <property type="protein sequence ID" value="SFN62416.1"/>
    <property type="molecule type" value="Genomic_DNA"/>
</dbReference>
<dbReference type="STRING" id="83765.SAMN05660284_01929"/>
<keyword evidence="1" id="KW-0812">Transmembrane</keyword>
<feature type="transmembrane region" description="Helical" evidence="1">
    <location>
        <begin position="12"/>
        <end position="29"/>
    </location>
</feature>
<gene>
    <name evidence="2" type="ORF">SAMN05660284_01929</name>
</gene>
<dbReference type="AlphaFoldDB" id="A0A1I5AIS3"/>
<proteinExistence type="predicted"/>
<feature type="transmembrane region" description="Helical" evidence="1">
    <location>
        <begin position="100"/>
        <end position="120"/>
    </location>
</feature>